<dbReference type="PROSITE" id="PS51462">
    <property type="entry name" value="NUDIX"/>
    <property type="match status" value="1"/>
</dbReference>
<dbReference type="SUPFAM" id="SSF55811">
    <property type="entry name" value="Nudix"/>
    <property type="match status" value="1"/>
</dbReference>
<keyword evidence="7" id="KW-1185">Reference proteome</keyword>
<evidence type="ECO:0000259" key="5">
    <source>
        <dbReference type="PROSITE" id="PS51462"/>
    </source>
</evidence>
<feature type="domain" description="Nudix hydrolase" evidence="5">
    <location>
        <begin position="162"/>
        <end position="304"/>
    </location>
</feature>
<dbReference type="EMBL" id="BAABIL010000481">
    <property type="protein sequence ID" value="GAA4989525.1"/>
    <property type="molecule type" value="Genomic_DNA"/>
</dbReference>
<comment type="cofactor">
    <cofactor evidence="1">
        <name>Mg(2+)</name>
        <dbReference type="ChEBI" id="CHEBI:18420"/>
    </cofactor>
</comment>
<evidence type="ECO:0000313" key="6">
    <source>
        <dbReference type="EMBL" id="GAA4989525.1"/>
    </source>
</evidence>
<dbReference type="Proteomes" id="UP001501195">
    <property type="component" value="Unassembled WGS sequence"/>
</dbReference>
<reference evidence="7" key="1">
    <citation type="journal article" date="2019" name="Int. J. Syst. Evol. Microbiol.">
        <title>The Global Catalogue of Microorganisms (GCM) 10K type strain sequencing project: providing services to taxonomists for standard genome sequencing and annotation.</title>
        <authorList>
            <consortium name="The Broad Institute Genomics Platform"/>
            <consortium name="The Broad Institute Genome Sequencing Center for Infectious Disease"/>
            <person name="Wu L."/>
            <person name="Ma J."/>
        </authorList>
    </citation>
    <scope>NUCLEOTIDE SEQUENCE [LARGE SCALE GENOMIC DNA]</scope>
    <source>
        <strain evidence="7">JCM 18126</strain>
    </source>
</reference>
<dbReference type="InterPro" id="IPR020476">
    <property type="entry name" value="Nudix_hydrolase"/>
</dbReference>
<evidence type="ECO:0000256" key="1">
    <source>
        <dbReference type="ARBA" id="ARBA00001946"/>
    </source>
</evidence>
<organism evidence="6 7">
    <name type="scientific">Kineococcus glutinatus</name>
    <dbReference type="NCBI Taxonomy" id="1070872"/>
    <lineage>
        <taxon>Bacteria</taxon>
        <taxon>Bacillati</taxon>
        <taxon>Actinomycetota</taxon>
        <taxon>Actinomycetes</taxon>
        <taxon>Kineosporiales</taxon>
        <taxon>Kineosporiaceae</taxon>
        <taxon>Kineococcus</taxon>
    </lineage>
</organism>
<dbReference type="PANTHER" id="PTHR43046:SF16">
    <property type="entry name" value="ADP-RIBOSE PYROPHOSPHATASE YJHB-RELATED"/>
    <property type="match status" value="1"/>
</dbReference>
<dbReference type="InterPro" id="IPR015797">
    <property type="entry name" value="NUDIX_hydrolase-like_dom_sf"/>
</dbReference>
<dbReference type="PRINTS" id="PR00502">
    <property type="entry name" value="NUDIXFAMILY"/>
</dbReference>
<evidence type="ECO:0000256" key="4">
    <source>
        <dbReference type="RuleBase" id="RU003476"/>
    </source>
</evidence>
<dbReference type="PROSITE" id="PS00893">
    <property type="entry name" value="NUDIX_BOX"/>
    <property type="match status" value="1"/>
</dbReference>
<name>A0ABP9I7L9_9ACTN</name>
<protein>
    <recommendedName>
        <fullName evidence="5">Nudix hydrolase domain-containing protein</fullName>
    </recommendedName>
</protein>
<sequence length="309" mass="31848">MSAARASTRRLQRVVVHAVLRSGEHLFVVPGPHDGVGGDGPGDVLPAVVLRHGESPSEGLRRALAAAGVGGVRTGAPLSARSVVSRRVTPGGPLDVHTVHLVHAVTLLHGGHLGDPPRGDRHGRWVQAAALPELPVAADGAFAAAVEQAPGAPGEDGAPVRRQRLAAYAVVVAGERMLLTRLSPRTPSPGRWTLPGGGVDHGEHPCDAAVREVREETGMDVDVDALVEVGSEHFTGRSPAGVLEDFHALRVVVTATARQVREPVVLDVGGSTDLARWVPLEQAPSLGLVGVAARGLQVARRAVGQAAGA</sequence>
<comment type="similarity">
    <text evidence="2 4">Belongs to the Nudix hydrolase family.</text>
</comment>
<dbReference type="InterPro" id="IPR020084">
    <property type="entry name" value="NUDIX_hydrolase_CS"/>
</dbReference>
<dbReference type="Pfam" id="PF00293">
    <property type="entry name" value="NUDIX"/>
    <property type="match status" value="1"/>
</dbReference>
<keyword evidence="3 4" id="KW-0378">Hydrolase</keyword>
<gene>
    <name evidence="6" type="ORF">GCM10023225_28600</name>
</gene>
<dbReference type="Gene3D" id="3.90.79.10">
    <property type="entry name" value="Nucleoside Triphosphate Pyrophosphohydrolase"/>
    <property type="match status" value="1"/>
</dbReference>
<accession>A0ABP9I7L9</accession>
<dbReference type="PANTHER" id="PTHR43046">
    <property type="entry name" value="GDP-MANNOSE MANNOSYL HYDROLASE"/>
    <property type="match status" value="1"/>
</dbReference>
<comment type="caution">
    <text evidence="6">The sequence shown here is derived from an EMBL/GenBank/DDBJ whole genome shotgun (WGS) entry which is preliminary data.</text>
</comment>
<dbReference type="CDD" id="cd02883">
    <property type="entry name" value="NUDIX_Hydrolase"/>
    <property type="match status" value="1"/>
</dbReference>
<dbReference type="RefSeq" id="WP_345713338.1">
    <property type="nucleotide sequence ID" value="NZ_BAABIL010000481.1"/>
</dbReference>
<dbReference type="InterPro" id="IPR000086">
    <property type="entry name" value="NUDIX_hydrolase_dom"/>
</dbReference>
<evidence type="ECO:0000313" key="7">
    <source>
        <dbReference type="Proteomes" id="UP001501195"/>
    </source>
</evidence>
<evidence type="ECO:0000256" key="2">
    <source>
        <dbReference type="ARBA" id="ARBA00005582"/>
    </source>
</evidence>
<proteinExistence type="inferred from homology"/>
<evidence type="ECO:0000256" key="3">
    <source>
        <dbReference type="ARBA" id="ARBA00022801"/>
    </source>
</evidence>